<feature type="region of interest" description="Disordered" evidence="1">
    <location>
        <begin position="31"/>
        <end position="51"/>
    </location>
</feature>
<dbReference type="RefSeq" id="WP_102161041.1">
    <property type="nucleotide sequence ID" value="NZ_PNFZ01000002.1"/>
</dbReference>
<gene>
    <name evidence="2" type="ORF">CJ198_03970</name>
</gene>
<evidence type="ECO:0000313" key="2">
    <source>
        <dbReference type="EMBL" id="PMB98506.1"/>
    </source>
</evidence>
<proteinExistence type="predicted"/>
<evidence type="ECO:0000256" key="1">
    <source>
        <dbReference type="SAM" id="MobiDB-lite"/>
    </source>
</evidence>
<accession>A0A2N6PIK0</accession>
<dbReference type="AlphaFoldDB" id="A0A2N6PIK0"/>
<dbReference type="Proteomes" id="UP000235703">
    <property type="component" value="Unassembled WGS sequence"/>
</dbReference>
<evidence type="ECO:0000313" key="3">
    <source>
        <dbReference type="Proteomes" id="UP000235703"/>
    </source>
</evidence>
<protein>
    <submittedName>
        <fullName evidence="2">Uncharacterized protein</fullName>
    </submittedName>
</protein>
<sequence>MSKLGIKRATTTVDLVTDLDLLAEYEAAEERLERLGKEERPDRLNSSPEIKKAAKEVQRLEKAMADSVVSFKLRALKKPDFAKLEEEHPPRDDNDVDKSFGVNIDTFLDAAMPSSVVEATWKESGKKAEFSGSDWPEIAEDITNGQHAEFTAAILRINRGATTVPFSRSASIVTRG</sequence>
<dbReference type="OrthoDB" id="5147842at2"/>
<name>A0A2N6PIK0_9MICO</name>
<organism evidence="2 3">
    <name type="scientific">Brevibacterium luteolum</name>
    <dbReference type="NCBI Taxonomy" id="199591"/>
    <lineage>
        <taxon>Bacteria</taxon>
        <taxon>Bacillati</taxon>
        <taxon>Actinomycetota</taxon>
        <taxon>Actinomycetes</taxon>
        <taxon>Micrococcales</taxon>
        <taxon>Brevibacteriaceae</taxon>
        <taxon>Brevibacterium</taxon>
    </lineage>
</organism>
<keyword evidence="3" id="KW-1185">Reference proteome</keyword>
<comment type="caution">
    <text evidence="2">The sequence shown here is derived from an EMBL/GenBank/DDBJ whole genome shotgun (WGS) entry which is preliminary data.</text>
</comment>
<reference evidence="2 3" key="1">
    <citation type="submission" date="2017-09" db="EMBL/GenBank/DDBJ databases">
        <title>Bacterial strain isolated from the female urinary microbiota.</title>
        <authorList>
            <person name="Thomas-White K."/>
            <person name="Kumar N."/>
            <person name="Forster S."/>
            <person name="Putonti C."/>
            <person name="Lawley T."/>
            <person name="Wolfe A.J."/>
        </authorList>
    </citation>
    <scope>NUCLEOTIDE SEQUENCE [LARGE SCALE GENOMIC DNA]</scope>
    <source>
        <strain evidence="2 3">UMB0680</strain>
    </source>
</reference>
<dbReference type="EMBL" id="PNFZ01000002">
    <property type="protein sequence ID" value="PMB98506.1"/>
    <property type="molecule type" value="Genomic_DNA"/>
</dbReference>